<evidence type="ECO:0000313" key="1">
    <source>
        <dbReference type="EMBL" id="AGO03633.1"/>
    </source>
</evidence>
<reference evidence="1" key="1">
    <citation type="submission" date="2013-03" db="EMBL/GenBank/DDBJ databases">
        <title>Characterization of three plasmid from Lactobacillus paracasei 54.</title>
        <authorList>
            <person name="Gu Q."/>
            <person name="Zhao Y."/>
            <person name="Shen L."/>
            <person name="Li X."/>
            <person name="Song D."/>
            <person name="Sun Y."/>
            <person name="Zhang C."/>
            <person name="Jiang X."/>
            <person name="Liu Q."/>
        </authorList>
    </citation>
    <scope>NUCLEOTIDE SEQUENCE</scope>
    <source>
        <plasmid evidence="1">pLP5401</plasmid>
    </source>
</reference>
<dbReference type="AlphaFoldDB" id="R9WSI3"/>
<dbReference type="EMBL" id="KC812101">
    <property type="protein sequence ID" value="AGO03633.1"/>
    <property type="molecule type" value="Genomic_DNA"/>
</dbReference>
<name>R9WSI3_LACPA</name>
<proteinExistence type="predicted"/>
<accession>R9WSI3</accession>
<protein>
    <submittedName>
        <fullName evidence="1">Uncharacterized protein</fullName>
    </submittedName>
</protein>
<sequence length="85" mass="9050">MGDGPFFCLSACGLVATVNGYRLRSNQSENSARTIPTTHGATISVRRSRMTTPPFEAGCQNLVCQTLRPSGLGFCQISSVLPIMA</sequence>
<organism evidence="1">
    <name type="scientific">Lacticaseibacillus paracasei</name>
    <name type="common">Lactobacillus paracasei</name>
    <dbReference type="NCBI Taxonomy" id="1597"/>
    <lineage>
        <taxon>Bacteria</taxon>
        <taxon>Bacillati</taxon>
        <taxon>Bacillota</taxon>
        <taxon>Bacilli</taxon>
        <taxon>Lactobacillales</taxon>
        <taxon>Lactobacillaceae</taxon>
        <taxon>Lacticaseibacillus</taxon>
    </lineage>
</organism>
<keyword evidence="1" id="KW-0614">Plasmid</keyword>
<geneLocation type="plasmid" evidence="1">
    <name>pLP5401</name>
</geneLocation>